<evidence type="ECO:0000256" key="4">
    <source>
        <dbReference type="ARBA" id="ARBA00022833"/>
    </source>
</evidence>
<evidence type="ECO:0000256" key="1">
    <source>
        <dbReference type="ARBA" id="ARBA00022670"/>
    </source>
</evidence>
<sequence>MEMKAEQLITKLTAQIRDVEKQMAEAWWLVATTGEKKHKHTYAKHLTHLKEILSDPDTYRELGEMKGREISDPLLARQLEILSLQFMGNQASKEDIAEIVRLETEIESDFINFRAGDQERKVSDNELRELYRTERDTYRRKEIWKASKQVGQVVAEKILELVRKRNEIARKQGLRDYYQMSLQRQEIDETELFDLLADLKQQTDQPFSECKKELDQIIADRYVYLRPEGLRPWHYEDPFFQEAPVVFDVDLDGMFADKKLEEIAERTFQGIGFDVKDIYKRSDLYERDGKSQHAFCIDVDREGDTRILCNLRPDTYWMSVLLHELGHAVFDTCHDSELPYLLRKPAHDSSTEAVAILMESLSQNPMWLSRRVGVDATTFDKITEPLAKQTKLSMLIFVRWCLVMIHFERALYADPEQDLNRLWWDFVEEFQFLPRPEGRNEPDWAAKIHLGTSPVYYQNYLLGKLTASQILAAMEREFPTKEHPLVDNEDAGYFLRECIFRPGARYRWNELLERATGEKLSARHFVAQFVEDSPESKAETEEEASKK</sequence>
<accession>A0A1H2RVA7</accession>
<evidence type="ECO:0000256" key="3">
    <source>
        <dbReference type="ARBA" id="ARBA00022801"/>
    </source>
</evidence>
<keyword evidence="4 6" id="KW-0862">Zinc</keyword>
<protein>
    <submittedName>
        <fullName evidence="8">Peptidyl-dipeptidase A</fullName>
    </submittedName>
</protein>
<keyword evidence="2 6" id="KW-0479">Metal-binding</keyword>
<dbReference type="STRING" id="1048340.SAMN05444487_10220"/>
<dbReference type="EMBL" id="FNNQ01000002">
    <property type="protein sequence ID" value="SDW23188.1"/>
    <property type="molecule type" value="Genomic_DNA"/>
</dbReference>
<dbReference type="Gene3D" id="1.10.1370.30">
    <property type="match status" value="1"/>
</dbReference>
<reference evidence="8 9" key="1">
    <citation type="submission" date="2016-10" db="EMBL/GenBank/DDBJ databases">
        <authorList>
            <person name="de Groot N.N."/>
        </authorList>
    </citation>
    <scope>NUCLEOTIDE SEQUENCE [LARGE SCALE GENOMIC DNA]</scope>
    <source>
        <strain evidence="8 9">DSM 45610</strain>
    </source>
</reference>
<dbReference type="AlphaFoldDB" id="A0A1H2RVA7"/>
<dbReference type="RefSeq" id="WP_177167855.1">
    <property type="nucleotide sequence ID" value="NZ_FNNQ01000002.1"/>
</dbReference>
<evidence type="ECO:0000256" key="6">
    <source>
        <dbReference type="RuleBase" id="RU003435"/>
    </source>
</evidence>
<feature type="domain" description="Peptidase M3A/M3B catalytic" evidence="7">
    <location>
        <begin position="135"/>
        <end position="529"/>
    </location>
</feature>
<dbReference type="GO" id="GO:0006508">
    <property type="term" value="P:proteolysis"/>
    <property type="evidence" value="ECO:0007669"/>
    <property type="project" value="UniProtKB-KW"/>
</dbReference>
<dbReference type="GO" id="GO:0046872">
    <property type="term" value="F:metal ion binding"/>
    <property type="evidence" value="ECO:0007669"/>
    <property type="project" value="UniProtKB-UniRule"/>
</dbReference>
<dbReference type="PANTHER" id="PTHR34217">
    <property type="entry name" value="METAL-DEPENDENT CARBOXYPEPTIDASE"/>
    <property type="match status" value="1"/>
</dbReference>
<organism evidence="8 9">
    <name type="scientific">Marininema mesophilum</name>
    <dbReference type="NCBI Taxonomy" id="1048340"/>
    <lineage>
        <taxon>Bacteria</taxon>
        <taxon>Bacillati</taxon>
        <taxon>Bacillota</taxon>
        <taxon>Bacilli</taxon>
        <taxon>Bacillales</taxon>
        <taxon>Thermoactinomycetaceae</taxon>
        <taxon>Marininema</taxon>
    </lineage>
</organism>
<keyword evidence="3 6" id="KW-0378">Hydrolase</keyword>
<evidence type="ECO:0000256" key="2">
    <source>
        <dbReference type="ARBA" id="ARBA00022723"/>
    </source>
</evidence>
<name>A0A1H2RVA7_9BACL</name>
<dbReference type="Pfam" id="PF01432">
    <property type="entry name" value="Peptidase_M3"/>
    <property type="match status" value="1"/>
</dbReference>
<evidence type="ECO:0000313" key="8">
    <source>
        <dbReference type="EMBL" id="SDW23188.1"/>
    </source>
</evidence>
<dbReference type="InterPro" id="IPR001333">
    <property type="entry name" value="Peptidase_M32_Taq"/>
</dbReference>
<keyword evidence="9" id="KW-1185">Reference proteome</keyword>
<dbReference type="PANTHER" id="PTHR34217:SF1">
    <property type="entry name" value="CARBOXYPEPTIDASE 1"/>
    <property type="match status" value="1"/>
</dbReference>
<keyword evidence="1 6" id="KW-0645">Protease</keyword>
<dbReference type="InterPro" id="IPR001567">
    <property type="entry name" value="Pept_M3A_M3B_dom"/>
</dbReference>
<dbReference type="GO" id="GO:0004222">
    <property type="term" value="F:metalloendopeptidase activity"/>
    <property type="evidence" value="ECO:0007669"/>
    <property type="project" value="InterPro"/>
</dbReference>
<evidence type="ECO:0000256" key="5">
    <source>
        <dbReference type="ARBA" id="ARBA00023049"/>
    </source>
</evidence>
<dbReference type="Proteomes" id="UP000198534">
    <property type="component" value="Unassembled WGS sequence"/>
</dbReference>
<proteinExistence type="inferred from homology"/>
<dbReference type="GO" id="GO:0004181">
    <property type="term" value="F:metallocarboxypeptidase activity"/>
    <property type="evidence" value="ECO:0007669"/>
    <property type="project" value="InterPro"/>
</dbReference>
<keyword evidence="5 6" id="KW-0482">Metalloprotease</keyword>
<gene>
    <name evidence="8" type="ORF">SAMN05444487_10220</name>
</gene>
<comment type="similarity">
    <text evidence="6">Belongs to the peptidase M3 family.</text>
</comment>
<evidence type="ECO:0000313" key="9">
    <source>
        <dbReference type="Proteomes" id="UP000198534"/>
    </source>
</evidence>
<dbReference type="SUPFAM" id="SSF55486">
    <property type="entry name" value="Metalloproteases ('zincins'), catalytic domain"/>
    <property type="match status" value="1"/>
</dbReference>
<comment type="cofactor">
    <cofactor evidence="6">
        <name>Zn(2+)</name>
        <dbReference type="ChEBI" id="CHEBI:29105"/>
    </cofactor>
    <text evidence="6">Binds 1 zinc ion.</text>
</comment>
<evidence type="ECO:0000259" key="7">
    <source>
        <dbReference type="Pfam" id="PF01432"/>
    </source>
</evidence>